<name>X1JZJ4_9ZZZZ</name>
<gene>
    <name evidence="1" type="ORF">S03H2_72341</name>
</gene>
<accession>X1JZJ4</accession>
<evidence type="ECO:0000313" key="1">
    <source>
        <dbReference type="EMBL" id="GAH99642.1"/>
    </source>
</evidence>
<reference evidence="1" key="1">
    <citation type="journal article" date="2014" name="Front. Microbiol.">
        <title>High frequency of phylogenetically diverse reductive dehalogenase-homologous genes in deep subseafloor sedimentary metagenomes.</title>
        <authorList>
            <person name="Kawai M."/>
            <person name="Futagami T."/>
            <person name="Toyoda A."/>
            <person name="Takaki Y."/>
            <person name="Nishi S."/>
            <person name="Hori S."/>
            <person name="Arai W."/>
            <person name="Tsubouchi T."/>
            <person name="Morono Y."/>
            <person name="Uchiyama I."/>
            <person name="Ito T."/>
            <person name="Fujiyama A."/>
            <person name="Inagaki F."/>
            <person name="Takami H."/>
        </authorList>
    </citation>
    <scope>NUCLEOTIDE SEQUENCE</scope>
    <source>
        <strain evidence="1">Expedition CK06-06</strain>
    </source>
</reference>
<sequence length="63" mass="7304">DQWAECSMSLGNSYRHLAGNAFNLPLIFVKGGHNQDPLVGYYDFAVRCFQYHGCWRLKHNKTQ</sequence>
<comment type="caution">
    <text evidence="1">The sequence shown here is derived from an EMBL/GenBank/DDBJ whole genome shotgun (WGS) entry which is preliminary data.</text>
</comment>
<feature type="non-terminal residue" evidence="1">
    <location>
        <position position="63"/>
    </location>
</feature>
<protein>
    <submittedName>
        <fullName evidence="1">Uncharacterized protein</fullName>
    </submittedName>
</protein>
<dbReference type="AlphaFoldDB" id="X1JZJ4"/>
<feature type="non-terminal residue" evidence="1">
    <location>
        <position position="1"/>
    </location>
</feature>
<organism evidence="1">
    <name type="scientific">marine sediment metagenome</name>
    <dbReference type="NCBI Taxonomy" id="412755"/>
    <lineage>
        <taxon>unclassified sequences</taxon>
        <taxon>metagenomes</taxon>
        <taxon>ecological metagenomes</taxon>
    </lineage>
</organism>
<dbReference type="EMBL" id="BARU01048849">
    <property type="protein sequence ID" value="GAH99642.1"/>
    <property type="molecule type" value="Genomic_DNA"/>
</dbReference>
<proteinExistence type="predicted"/>